<organism evidence="4 5">
    <name type="scientific">Thermoproteota archaeon</name>
    <dbReference type="NCBI Taxonomy" id="2056631"/>
    <lineage>
        <taxon>Archaea</taxon>
        <taxon>Thermoproteota</taxon>
    </lineage>
</organism>
<name>A0A523BAU8_9CREN</name>
<comment type="caution">
    <text evidence="4">The sequence shown here is derived from an EMBL/GenBank/DDBJ whole genome shotgun (WGS) entry which is preliminary data.</text>
</comment>
<dbReference type="SUPFAM" id="SSF51395">
    <property type="entry name" value="FMN-linked oxidoreductases"/>
    <property type="match status" value="1"/>
</dbReference>
<evidence type="ECO:0000256" key="2">
    <source>
        <dbReference type="SAM" id="MobiDB-lite"/>
    </source>
</evidence>
<reference evidence="4 5" key="1">
    <citation type="journal article" date="2019" name="Nat. Microbiol.">
        <title>Expanding anaerobic alkane metabolism in the domain of Archaea.</title>
        <authorList>
            <person name="Wang Y."/>
            <person name="Wegener G."/>
            <person name="Hou J."/>
            <person name="Wang F."/>
            <person name="Xiao X."/>
        </authorList>
    </citation>
    <scope>NUCLEOTIDE SEQUENCE [LARGE SCALE GENOMIC DNA]</scope>
    <source>
        <strain evidence="4">WYZ-LMO10</strain>
    </source>
</reference>
<dbReference type="GO" id="GO:0006537">
    <property type="term" value="P:glutamate biosynthetic process"/>
    <property type="evidence" value="ECO:0007669"/>
    <property type="project" value="InterPro"/>
</dbReference>
<evidence type="ECO:0000256" key="1">
    <source>
        <dbReference type="ARBA" id="ARBA00009716"/>
    </source>
</evidence>
<protein>
    <submittedName>
        <fullName evidence="4">FMN-binding glutamate synthase family protein</fullName>
    </submittedName>
</protein>
<evidence type="ECO:0000313" key="5">
    <source>
        <dbReference type="Proteomes" id="UP000315399"/>
    </source>
</evidence>
<dbReference type="Gene3D" id="3.20.20.70">
    <property type="entry name" value="Aldolase class I"/>
    <property type="match status" value="1"/>
</dbReference>
<evidence type="ECO:0000313" key="4">
    <source>
        <dbReference type="EMBL" id="TDA38045.1"/>
    </source>
</evidence>
<dbReference type="Proteomes" id="UP000315399">
    <property type="component" value="Unassembled WGS sequence"/>
</dbReference>
<accession>A0A523BAU8</accession>
<evidence type="ECO:0000259" key="3">
    <source>
        <dbReference type="Pfam" id="PF01645"/>
    </source>
</evidence>
<dbReference type="EMBL" id="QNVH01000048">
    <property type="protein sequence ID" value="TDA38045.1"/>
    <property type="molecule type" value="Genomic_DNA"/>
</dbReference>
<sequence length="546" mass="60156">MAHGRPGASAATATTNRIRDVSPFSGMCVVCEEGCPGLCEVGRSAYRGREVIYPQPFGKATAASQKDYPVDFSHLTILGETLYTEGIEEGKETIFPNVNIEMELDGIRLRNPILISAMGSTDVARRNWEGLAGGAAISGCIAIVGENVCGMDMDAEWDWINNKVIRSPDMEFRVRAFRDWYDGYGEIGVQLNPHDAEFGVGEYVASKLEVNLIEIKRGQGAKDIGGEVKVESLDKALELKKRGYFVYPDPEDKEVQEAYRSGLLRAFERHSKTPQFTREGFLELVDKLRSAGVKHISFKDGPYRPFDIAYALRLGAMTELSFMTFDGAGGGTGMSPWRMMNEWGIPTYYLESLIHGLCCFFEFERMLITPPLVIAGGITLEDHVVKALSLGAPYVRAVGMSRAPLAAVMVAKTLVRQMKEKRGTGNALDQGTPGGTDRSNQRGTLEGLFVTAQALKEKYGQGYVKLIETGAIGVYTYIQDRLATGIKQLLCGLRKFDISYLSRDDVAALTKEAEEIANYYPKGVKPAGFKSLRFVTDVDLEKISKL</sequence>
<dbReference type="AlphaFoldDB" id="A0A523BAU8"/>
<proteinExistence type="inferred from homology"/>
<comment type="similarity">
    <text evidence="1">Belongs to the glutamate synthase family.</text>
</comment>
<feature type="domain" description="Glutamate synthase" evidence="3">
    <location>
        <begin position="281"/>
        <end position="408"/>
    </location>
</feature>
<dbReference type="GO" id="GO:0015930">
    <property type="term" value="F:glutamate synthase activity"/>
    <property type="evidence" value="ECO:0007669"/>
    <property type="project" value="InterPro"/>
</dbReference>
<dbReference type="InterPro" id="IPR013785">
    <property type="entry name" value="Aldolase_TIM"/>
</dbReference>
<dbReference type="Pfam" id="PF01645">
    <property type="entry name" value="Glu_synthase"/>
    <property type="match status" value="1"/>
</dbReference>
<gene>
    <name evidence="4" type="ORF">DSO08_04760</name>
</gene>
<dbReference type="InterPro" id="IPR002932">
    <property type="entry name" value="Glu_synthdom"/>
</dbReference>
<feature type="region of interest" description="Disordered" evidence="2">
    <location>
        <begin position="422"/>
        <end position="442"/>
    </location>
</feature>